<keyword evidence="3" id="KW-1185">Reference proteome</keyword>
<name>A0A5B7ERB8_PORTR</name>
<dbReference type="Proteomes" id="UP000324222">
    <property type="component" value="Unassembled WGS sequence"/>
</dbReference>
<protein>
    <submittedName>
        <fullName evidence="2">Uncharacterized protein</fullName>
    </submittedName>
</protein>
<feature type="region of interest" description="Disordered" evidence="1">
    <location>
        <begin position="67"/>
        <end position="107"/>
    </location>
</feature>
<proteinExistence type="predicted"/>
<evidence type="ECO:0000256" key="1">
    <source>
        <dbReference type="SAM" id="MobiDB-lite"/>
    </source>
</evidence>
<feature type="compositionally biased region" description="Low complexity" evidence="1">
    <location>
        <begin position="80"/>
        <end position="99"/>
    </location>
</feature>
<evidence type="ECO:0000313" key="3">
    <source>
        <dbReference type="Proteomes" id="UP000324222"/>
    </source>
</evidence>
<gene>
    <name evidence="2" type="ORF">E2C01_028317</name>
</gene>
<dbReference type="EMBL" id="VSRR010003157">
    <property type="protein sequence ID" value="MPC34914.1"/>
    <property type="molecule type" value="Genomic_DNA"/>
</dbReference>
<reference evidence="2 3" key="1">
    <citation type="submission" date="2019-05" db="EMBL/GenBank/DDBJ databases">
        <title>Another draft genome of Portunus trituberculatus and its Hox gene families provides insights of decapod evolution.</title>
        <authorList>
            <person name="Jeong J.-H."/>
            <person name="Song I."/>
            <person name="Kim S."/>
            <person name="Choi T."/>
            <person name="Kim D."/>
            <person name="Ryu S."/>
            <person name="Kim W."/>
        </authorList>
    </citation>
    <scope>NUCLEOTIDE SEQUENCE [LARGE SCALE GENOMIC DNA]</scope>
    <source>
        <tissue evidence="2">Muscle</tissue>
    </source>
</reference>
<accession>A0A5B7ERB8</accession>
<evidence type="ECO:0000313" key="2">
    <source>
        <dbReference type="EMBL" id="MPC34914.1"/>
    </source>
</evidence>
<comment type="caution">
    <text evidence="2">The sequence shown here is derived from an EMBL/GenBank/DDBJ whole genome shotgun (WGS) entry which is preliminary data.</text>
</comment>
<dbReference type="AlphaFoldDB" id="A0A5B7ERB8"/>
<organism evidence="2 3">
    <name type="scientific">Portunus trituberculatus</name>
    <name type="common">Swimming crab</name>
    <name type="synonym">Neptunus trituberculatus</name>
    <dbReference type="NCBI Taxonomy" id="210409"/>
    <lineage>
        <taxon>Eukaryota</taxon>
        <taxon>Metazoa</taxon>
        <taxon>Ecdysozoa</taxon>
        <taxon>Arthropoda</taxon>
        <taxon>Crustacea</taxon>
        <taxon>Multicrustacea</taxon>
        <taxon>Malacostraca</taxon>
        <taxon>Eumalacostraca</taxon>
        <taxon>Eucarida</taxon>
        <taxon>Decapoda</taxon>
        <taxon>Pleocyemata</taxon>
        <taxon>Brachyura</taxon>
        <taxon>Eubrachyura</taxon>
        <taxon>Portunoidea</taxon>
        <taxon>Portunidae</taxon>
        <taxon>Portuninae</taxon>
        <taxon>Portunus</taxon>
    </lineage>
</organism>
<sequence length="115" mass="12261">MKAMSAECPCRCGHATVTARRERRGGHRNGAKGGIERGCLNLGHAVSRLSGHHQVAQKAAPAELEVMNTRTTRSQKHLVTLPSTTTTTSTTITAATNTPAFPSPEYPSCYGDKTI</sequence>